<dbReference type="SUPFAM" id="SSF52540">
    <property type="entry name" value="P-loop containing nucleoside triphosphate hydrolases"/>
    <property type="match status" value="1"/>
</dbReference>
<evidence type="ECO:0000256" key="16">
    <source>
        <dbReference type="PIRSR" id="PIRSR006135-2"/>
    </source>
</evidence>
<feature type="binding site" evidence="16">
    <location>
        <begin position="49"/>
        <end position="52"/>
    </location>
    <ligand>
        <name>GTP</name>
        <dbReference type="ChEBI" id="CHEBI:37565"/>
    </ligand>
</feature>
<keyword evidence="12 14" id="KW-0067">ATP-binding</keyword>
<evidence type="ECO:0000256" key="7">
    <source>
        <dbReference type="ARBA" id="ARBA00007490"/>
    </source>
</evidence>
<evidence type="ECO:0000256" key="8">
    <source>
        <dbReference type="ARBA" id="ARBA00022573"/>
    </source>
</evidence>
<dbReference type="EC" id="2.7.7.62" evidence="14"/>
<dbReference type="GO" id="GO:0009236">
    <property type="term" value="P:cobalamin biosynthetic process"/>
    <property type="evidence" value="ECO:0007669"/>
    <property type="project" value="UniProtKB-UniRule"/>
</dbReference>
<feature type="binding site" evidence="16">
    <location>
        <begin position="32"/>
        <end position="34"/>
    </location>
    <ligand>
        <name>GTP</name>
        <dbReference type="ChEBI" id="CHEBI:37565"/>
    </ligand>
</feature>
<dbReference type="InterPro" id="IPR027417">
    <property type="entry name" value="P-loop_NTPase"/>
</dbReference>
<comment type="pathway">
    <text evidence="6 14">Cofactor biosynthesis; adenosylcobalamin biosynthesis; adenosylcobalamin from cob(II)yrinate a,c-diamide: step 5/7.</text>
</comment>
<dbReference type="PIRSF" id="PIRSF006135">
    <property type="entry name" value="CobU"/>
    <property type="match status" value="1"/>
</dbReference>
<dbReference type="EMBL" id="CP101717">
    <property type="protein sequence ID" value="WLD58944.1"/>
    <property type="molecule type" value="Genomic_DNA"/>
</dbReference>
<sequence>MIHLITGGARSGKSKRAETLAMGSALPVIYVATAQAADAEMAARIAHHRHQRPSDWQTIEEPIQLAQVLQALPDDHCVLIDCMTLWLSNLLHAERGTLEREANAFLEHLATTSQYLIIVTNEVGSGIIPLGELTRQFADEAGRLNQQLGRLADQAELIVAGLPVFLK</sequence>
<comment type="catalytic activity">
    <reaction evidence="2 14">
        <text>adenosylcob(III)inamide phosphate + GTP + H(+) = adenosylcob(III)inamide-GDP + diphosphate</text>
        <dbReference type="Rhea" id="RHEA:22712"/>
        <dbReference type="ChEBI" id="CHEBI:15378"/>
        <dbReference type="ChEBI" id="CHEBI:33019"/>
        <dbReference type="ChEBI" id="CHEBI:37565"/>
        <dbReference type="ChEBI" id="CHEBI:58502"/>
        <dbReference type="ChEBI" id="CHEBI:60487"/>
        <dbReference type="EC" id="2.7.7.62"/>
    </reaction>
</comment>
<gene>
    <name evidence="17" type="primary">cobU</name>
    <name evidence="17" type="ORF">NFC81_03930</name>
</gene>
<dbReference type="InterPro" id="IPR003203">
    <property type="entry name" value="CobU/CobP"/>
</dbReference>
<dbReference type="EC" id="2.7.1.156" evidence="14"/>
<name>A0AB38YHR1_9GAMM</name>
<evidence type="ECO:0000256" key="4">
    <source>
        <dbReference type="ARBA" id="ARBA00003889"/>
    </source>
</evidence>
<evidence type="ECO:0000256" key="3">
    <source>
        <dbReference type="ARBA" id="ARBA00001522"/>
    </source>
</evidence>
<evidence type="ECO:0000256" key="9">
    <source>
        <dbReference type="ARBA" id="ARBA00022679"/>
    </source>
</evidence>
<feature type="binding site" evidence="16">
    <location>
        <position position="60"/>
    </location>
    <ligand>
        <name>GTP</name>
        <dbReference type="ChEBI" id="CHEBI:37565"/>
    </ligand>
</feature>
<feature type="binding site" evidence="16">
    <location>
        <position position="81"/>
    </location>
    <ligand>
        <name>GTP</name>
        <dbReference type="ChEBI" id="CHEBI:37565"/>
    </ligand>
</feature>
<keyword evidence="10 14" id="KW-0547">Nucleotide-binding</keyword>
<keyword evidence="11 14" id="KW-0418">Kinase</keyword>
<organism evidence="17">
    <name type="scientific">Salinispirillum sp. LH 10-3-1</name>
    <dbReference type="NCBI Taxonomy" id="2952525"/>
    <lineage>
        <taxon>Bacteria</taxon>
        <taxon>Pseudomonadati</taxon>
        <taxon>Pseudomonadota</taxon>
        <taxon>Gammaproteobacteria</taxon>
        <taxon>Oceanospirillales</taxon>
        <taxon>Saccharospirillaceae</taxon>
        <taxon>Salinispirillum</taxon>
    </lineage>
</organism>
<dbReference type="GO" id="GO:0005525">
    <property type="term" value="F:GTP binding"/>
    <property type="evidence" value="ECO:0007669"/>
    <property type="project" value="UniProtKB-UniRule"/>
</dbReference>
<dbReference type="Pfam" id="PF02283">
    <property type="entry name" value="CobU"/>
    <property type="match status" value="1"/>
</dbReference>
<dbReference type="RefSeq" id="WP_304996232.1">
    <property type="nucleotide sequence ID" value="NZ_CP101717.1"/>
</dbReference>
<dbReference type="GO" id="GO:0008820">
    <property type="term" value="F:cobinamide phosphate guanylyltransferase activity"/>
    <property type="evidence" value="ECO:0007669"/>
    <property type="project" value="UniProtKB-UniRule"/>
</dbReference>
<evidence type="ECO:0000256" key="14">
    <source>
        <dbReference type="PIRNR" id="PIRNR006135"/>
    </source>
</evidence>
<accession>A0AB38YHR1</accession>
<keyword evidence="17" id="KW-0548">Nucleotidyltransferase</keyword>
<feature type="active site" description="GMP-histidine intermediate" evidence="15">
    <location>
        <position position="48"/>
    </location>
</feature>
<evidence type="ECO:0000256" key="6">
    <source>
        <dbReference type="ARBA" id="ARBA00005159"/>
    </source>
</evidence>
<feature type="binding site" evidence="16">
    <location>
        <begin position="7"/>
        <end position="14"/>
    </location>
    <ligand>
        <name>GTP</name>
        <dbReference type="ChEBI" id="CHEBI:37565"/>
    </ligand>
</feature>
<evidence type="ECO:0000256" key="2">
    <source>
        <dbReference type="ARBA" id="ARBA00000711"/>
    </source>
</evidence>
<comment type="similarity">
    <text evidence="7 14">Belongs to the CobU/CobP family.</text>
</comment>
<evidence type="ECO:0000256" key="15">
    <source>
        <dbReference type="PIRSR" id="PIRSR006135-1"/>
    </source>
</evidence>
<evidence type="ECO:0000256" key="11">
    <source>
        <dbReference type="ARBA" id="ARBA00022777"/>
    </source>
</evidence>
<evidence type="ECO:0000256" key="1">
    <source>
        <dbReference type="ARBA" id="ARBA00000312"/>
    </source>
</evidence>
<reference evidence="17" key="1">
    <citation type="submission" date="2022-07" db="EMBL/GenBank/DDBJ databases">
        <title>Complete genome sequence of Salinispirillum sp. LH10-3-1 capable of multiple carbohydrate inversion isolated from a soda lake.</title>
        <authorList>
            <person name="Liu J."/>
            <person name="Zhai Y."/>
            <person name="Zhang H."/>
            <person name="Yang H."/>
            <person name="Qu J."/>
            <person name="Li J."/>
        </authorList>
    </citation>
    <scope>NUCLEOTIDE SEQUENCE</scope>
    <source>
        <strain evidence="17">LH 10-3-1</strain>
    </source>
</reference>
<keyword evidence="9 14" id="KW-0808">Transferase</keyword>
<comment type="pathway">
    <text evidence="5 14">Cofactor biosynthesis; adenosylcobalamin biosynthesis; adenosylcobalamin from cob(II)yrinate a,c-diamide: step 6/7.</text>
</comment>
<dbReference type="Gene3D" id="3.40.50.300">
    <property type="entry name" value="P-loop containing nucleotide triphosphate hydrolases"/>
    <property type="match status" value="1"/>
</dbReference>
<dbReference type="CDD" id="cd00544">
    <property type="entry name" value="CobU"/>
    <property type="match status" value="1"/>
</dbReference>
<protein>
    <recommendedName>
        <fullName evidence="14">Bifunctional adenosylcobalamin biosynthesis protein</fullName>
        <ecNumber evidence="14">2.7.1.156</ecNumber>
        <ecNumber evidence="14">2.7.7.62</ecNumber>
    </recommendedName>
</protein>
<comment type="catalytic activity">
    <reaction evidence="1 14">
        <text>adenosylcob(III)inamide + ATP = adenosylcob(III)inamide phosphate + ADP + H(+)</text>
        <dbReference type="Rhea" id="RHEA:15769"/>
        <dbReference type="ChEBI" id="CHEBI:2480"/>
        <dbReference type="ChEBI" id="CHEBI:15378"/>
        <dbReference type="ChEBI" id="CHEBI:30616"/>
        <dbReference type="ChEBI" id="CHEBI:58502"/>
        <dbReference type="ChEBI" id="CHEBI:456216"/>
        <dbReference type="EC" id="2.7.1.156"/>
    </reaction>
</comment>
<dbReference type="AlphaFoldDB" id="A0AB38YHR1"/>
<dbReference type="NCBIfam" id="NF004469">
    <property type="entry name" value="PRK05800.1"/>
    <property type="match status" value="1"/>
</dbReference>
<comment type="catalytic activity">
    <reaction evidence="3">
        <text>adenosylcob(III)inamide + GTP = adenosylcob(III)inamide phosphate + GDP + H(+)</text>
        <dbReference type="Rhea" id="RHEA:15765"/>
        <dbReference type="ChEBI" id="CHEBI:2480"/>
        <dbReference type="ChEBI" id="CHEBI:15378"/>
        <dbReference type="ChEBI" id="CHEBI:37565"/>
        <dbReference type="ChEBI" id="CHEBI:58189"/>
        <dbReference type="ChEBI" id="CHEBI:58502"/>
        <dbReference type="EC" id="2.7.1.156"/>
    </reaction>
</comment>
<evidence type="ECO:0000313" key="17">
    <source>
        <dbReference type="EMBL" id="WLD58944.1"/>
    </source>
</evidence>
<comment type="function">
    <text evidence="4 14">Catalyzes ATP-dependent phosphorylation of adenosylcobinamide and addition of GMP to adenosylcobinamide phosphate.</text>
</comment>
<dbReference type="GO" id="GO:0005524">
    <property type="term" value="F:ATP binding"/>
    <property type="evidence" value="ECO:0007669"/>
    <property type="project" value="UniProtKB-UniRule"/>
</dbReference>
<evidence type="ECO:0000256" key="12">
    <source>
        <dbReference type="ARBA" id="ARBA00022840"/>
    </source>
</evidence>
<keyword evidence="8 14" id="KW-0169">Cobalamin biosynthesis</keyword>
<keyword evidence="13 14" id="KW-0342">GTP-binding</keyword>
<proteinExistence type="inferred from homology"/>
<dbReference type="GO" id="GO:0043752">
    <property type="term" value="F:adenosylcobinamide kinase activity"/>
    <property type="evidence" value="ECO:0007669"/>
    <property type="project" value="UniProtKB-EC"/>
</dbReference>
<evidence type="ECO:0000256" key="10">
    <source>
        <dbReference type="ARBA" id="ARBA00022741"/>
    </source>
</evidence>
<dbReference type="PANTHER" id="PTHR34848">
    <property type="match status" value="1"/>
</dbReference>
<evidence type="ECO:0000256" key="13">
    <source>
        <dbReference type="ARBA" id="ARBA00023134"/>
    </source>
</evidence>
<evidence type="ECO:0000256" key="5">
    <source>
        <dbReference type="ARBA" id="ARBA00004692"/>
    </source>
</evidence>
<dbReference type="PANTHER" id="PTHR34848:SF1">
    <property type="entry name" value="BIFUNCTIONAL ADENOSYLCOBALAMIN BIOSYNTHESIS PROTEIN COBU"/>
    <property type="match status" value="1"/>
</dbReference>